<dbReference type="PANTHER" id="PTHR30203">
    <property type="entry name" value="OUTER MEMBRANE CATION EFFLUX PROTEIN"/>
    <property type="match status" value="1"/>
</dbReference>
<dbReference type="EMBL" id="JBHRYQ010000001">
    <property type="protein sequence ID" value="MFC3809231.1"/>
    <property type="molecule type" value="Genomic_DNA"/>
</dbReference>
<keyword evidence="4" id="KW-1185">Reference proteome</keyword>
<evidence type="ECO:0000256" key="2">
    <source>
        <dbReference type="SAM" id="SignalP"/>
    </source>
</evidence>
<evidence type="ECO:0000313" key="3">
    <source>
        <dbReference type="EMBL" id="MFC3809231.1"/>
    </source>
</evidence>
<name>A0ABV7YQU7_9BACT</name>
<sequence>MKKNIVLFLILSTSLSFAQKTLTLKEAEEELQKNNLLLLAEQYNIPIAEAAVIQAKIWELPYVSGEFNAINPQNKSVLSVGGKGQKGLAVQQLIYLGGKKKNEVAFAKSNIGIAQLQFEQLIRNLKYELAQTFYEVYYDNQKITAIENQLAKLETLYGYYEKQVSNGNIPLKEVVRLQSLILDLKNEKNALLTSTIEAQQTLALLTGVTETIVPSVNEIQLVSKFQNTEVSKDSILAYALQNNLDYLTAKKISESQELLLQWQRSLNTPDLTAGLAYDQRGGAFQNQINLTFGMPIPLWNKNKGNIKIVETQVKQTQANIEYKKFELETKVDAYWKLYVMNQNQLNSIQQSTTKNLEAVYDGVVSNFQKRNISMLEFTDFMESYNQTTLQINEIKKGWILASISLNYITNKEIF</sequence>
<dbReference type="InterPro" id="IPR003423">
    <property type="entry name" value="OMP_efflux"/>
</dbReference>
<proteinExistence type="inferred from homology"/>
<evidence type="ECO:0000313" key="4">
    <source>
        <dbReference type="Proteomes" id="UP001595616"/>
    </source>
</evidence>
<accession>A0ABV7YQU7</accession>
<reference evidence="4" key="1">
    <citation type="journal article" date="2019" name="Int. J. Syst. Evol. Microbiol.">
        <title>The Global Catalogue of Microorganisms (GCM) 10K type strain sequencing project: providing services to taxonomists for standard genome sequencing and annotation.</title>
        <authorList>
            <consortium name="The Broad Institute Genomics Platform"/>
            <consortium name="The Broad Institute Genome Sequencing Center for Infectious Disease"/>
            <person name="Wu L."/>
            <person name="Ma J."/>
        </authorList>
    </citation>
    <scope>NUCLEOTIDE SEQUENCE [LARGE SCALE GENOMIC DNA]</scope>
    <source>
        <strain evidence="4">CECT 7956</strain>
    </source>
</reference>
<dbReference type="RefSeq" id="WP_379834016.1">
    <property type="nucleotide sequence ID" value="NZ_JBHRYQ010000001.1"/>
</dbReference>
<dbReference type="PANTHER" id="PTHR30203:SF23">
    <property type="entry name" value="OUTER MEMBRANE EFFLUX PROTEIN"/>
    <property type="match status" value="1"/>
</dbReference>
<dbReference type="InterPro" id="IPR010131">
    <property type="entry name" value="MdtP/NodT-like"/>
</dbReference>
<protein>
    <submittedName>
        <fullName evidence="3">TolC family protein</fullName>
    </submittedName>
</protein>
<feature type="signal peptide" evidence="2">
    <location>
        <begin position="1"/>
        <end position="18"/>
    </location>
</feature>
<organism evidence="3 4">
    <name type="scientific">Lacihabitans lacunae</name>
    <dbReference type="NCBI Taxonomy" id="1028214"/>
    <lineage>
        <taxon>Bacteria</taxon>
        <taxon>Pseudomonadati</taxon>
        <taxon>Bacteroidota</taxon>
        <taxon>Cytophagia</taxon>
        <taxon>Cytophagales</taxon>
        <taxon>Leadbetterellaceae</taxon>
        <taxon>Lacihabitans</taxon>
    </lineage>
</organism>
<comment type="similarity">
    <text evidence="1">Belongs to the outer membrane factor (OMF) (TC 1.B.17) family.</text>
</comment>
<keyword evidence="2" id="KW-0732">Signal</keyword>
<dbReference type="Proteomes" id="UP001595616">
    <property type="component" value="Unassembled WGS sequence"/>
</dbReference>
<comment type="caution">
    <text evidence="3">The sequence shown here is derived from an EMBL/GenBank/DDBJ whole genome shotgun (WGS) entry which is preliminary data.</text>
</comment>
<dbReference type="Pfam" id="PF02321">
    <property type="entry name" value="OEP"/>
    <property type="match status" value="1"/>
</dbReference>
<evidence type="ECO:0000256" key="1">
    <source>
        <dbReference type="ARBA" id="ARBA00007613"/>
    </source>
</evidence>
<gene>
    <name evidence="3" type="ORF">ACFOOI_01075</name>
</gene>
<dbReference type="Gene3D" id="1.20.1600.10">
    <property type="entry name" value="Outer membrane efflux proteins (OEP)"/>
    <property type="match status" value="1"/>
</dbReference>
<feature type="chain" id="PRO_5046005821" evidence="2">
    <location>
        <begin position="19"/>
        <end position="414"/>
    </location>
</feature>
<dbReference type="SUPFAM" id="SSF56954">
    <property type="entry name" value="Outer membrane efflux proteins (OEP)"/>
    <property type="match status" value="1"/>
</dbReference>